<dbReference type="AlphaFoldDB" id="A0A841KVV6"/>
<dbReference type="PROSITE" id="PS50995">
    <property type="entry name" value="HTH_MARR_2"/>
    <property type="match status" value="1"/>
</dbReference>
<dbReference type="RefSeq" id="WP_184312068.1">
    <property type="nucleotide sequence ID" value="NZ_JACHEN010000025.1"/>
</dbReference>
<dbReference type="PANTHER" id="PTHR33164">
    <property type="entry name" value="TRANSCRIPTIONAL REGULATOR, MARR FAMILY"/>
    <property type="match status" value="1"/>
</dbReference>
<dbReference type="EMBL" id="JACHEN010000025">
    <property type="protein sequence ID" value="MBB6217571.1"/>
    <property type="molecule type" value="Genomic_DNA"/>
</dbReference>
<evidence type="ECO:0000259" key="4">
    <source>
        <dbReference type="PROSITE" id="PS50995"/>
    </source>
</evidence>
<name>A0A841KVV6_9FIRM</name>
<dbReference type="InterPro" id="IPR036390">
    <property type="entry name" value="WH_DNA-bd_sf"/>
</dbReference>
<keyword evidence="1" id="KW-0805">Transcription regulation</keyword>
<evidence type="ECO:0000256" key="2">
    <source>
        <dbReference type="ARBA" id="ARBA00023125"/>
    </source>
</evidence>
<evidence type="ECO:0000256" key="3">
    <source>
        <dbReference type="ARBA" id="ARBA00023163"/>
    </source>
</evidence>
<dbReference type="SMART" id="SM00347">
    <property type="entry name" value="HTH_MARR"/>
    <property type="match status" value="1"/>
</dbReference>
<organism evidence="5 6">
    <name type="scientific">Anaerosolibacter carboniphilus</name>
    <dbReference type="NCBI Taxonomy" id="1417629"/>
    <lineage>
        <taxon>Bacteria</taxon>
        <taxon>Bacillati</taxon>
        <taxon>Bacillota</taxon>
        <taxon>Clostridia</taxon>
        <taxon>Peptostreptococcales</taxon>
        <taxon>Thermotaleaceae</taxon>
        <taxon>Anaerosolibacter</taxon>
    </lineage>
</organism>
<accession>A0A841KVV6</accession>
<dbReference type="GO" id="GO:0003700">
    <property type="term" value="F:DNA-binding transcription factor activity"/>
    <property type="evidence" value="ECO:0007669"/>
    <property type="project" value="InterPro"/>
</dbReference>
<dbReference type="Gene3D" id="1.10.10.10">
    <property type="entry name" value="Winged helix-like DNA-binding domain superfamily/Winged helix DNA-binding domain"/>
    <property type="match status" value="1"/>
</dbReference>
<dbReference type="PRINTS" id="PR00598">
    <property type="entry name" value="HTHMARR"/>
</dbReference>
<keyword evidence="6" id="KW-1185">Reference proteome</keyword>
<evidence type="ECO:0000313" key="6">
    <source>
        <dbReference type="Proteomes" id="UP000579281"/>
    </source>
</evidence>
<dbReference type="GO" id="GO:0006950">
    <property type="term" value="P:response to stress"/>
    <property type="evidence" value="ECO:0007669"/>
    <property type="project" value="TreeGrafter"/>
</dbReference>
<dbReference type="SUPFAM" id="SSF46785">
    <property type="entry name" value="Winged helix' DNA-binding domain"/>
    <property type="match status" value="1"/>
</dbReference>
<proteinExistence type="predicted"/>
<dbReference type="InterPro" id="IPR000835">
    <property type="entry name" value="HTH_MarR-typ"/>
</dbReference>
<protein>
    <submittedName>
        <fullName evidence="5">DNA-binding MarR family transcriptional regulator</fullName>
    </submittedName>
</protein>
<sequence>MANYHKEINKMIERLVHRVLTYDRTGFKAGMKAETLSLLDIYILKKIGEVESKKIYELVNEMEMDRGIVASSTNKLVSCGFVEKEKSQEDKRVFILRLTEEGRHLWEKNQKVHSDLLNAVLGDVTLNEEKAILKFLSKMNQRTLLRNGNEKNLSQ</sequence>
<reference evidence="5 6" key="1">
    <citation type="submission" date="2020-08" db="EMBL/GenBank/DDBJ databases">
        <title>Genomic Encyclopedia of Type Strains, Phase IV (KMG-IV): sequencing the most valuable type-strain genomes for metagenomic binning, comparative biology and taxonomic classification.</title>
        <authorList>
            <person name="Goeker M."/>
        </authorList>
    </citation>
    <scope>NUCLEOTIDE SEQUENCE [LARGE SCALE GENOMIC DNA]</scope>
    <source>
        <strain evidence="5 6">DSM 103526</strain>
    </source>
</reference>
<gene>
    <name evidence="5" type="ORF">HNQ80_003694</name>
</gene>
<dbReference type="InterPro" id="IPR039422">
    <property type="entry name" value="MarR/SlyA-like"/>
</dbReference>
<keyword evidence="2 5" id="KW-0238">DNA-binding</keyword>
<comment type="caution">
    <text evidence="5">The sequence shown here is derived from an EMBL/GenBank/DDBJ whole genome shotgun (WGS) entry which is preliminary data.</text>
</comment>
<dbReference type="PANTHER" id="PTHR33164:SF89">
    <property type="entry name" value="MARR FAMILY REGULATORY PROTEIN"/>
    <property type="match status" value="1"/>
</dbReference>
<dbReference type="Pfam" id="PF22381">
    <property type="entry name" value="Staph_reg_Sar_Rot"/>
    <property type="match status" value="1"/>
</dbReference>
<dbReference type="Proteomes" id="UP000579281">
    <property type="component" value="Unassembled WGS sequence"/>
</dbReference>
<dbReference type="InterPro" id="IPR055166">
    <property type="entry name" value="Transc_reg_Sar_Rot_HTH"/>
</dbReference>
<keyword evidence="3" id="KW-0804">Transcription</keyword>
<dbReference type="GO" id="GO:0003677">
    <property type="term" value="F:DNA binding"/>
    <property type="evidence" value="ECO:0007669"/>
    <property type="project" value="UniProtKB-KW"/>
</dbReference>
<feature type="domain" description="HTH marR-type" evidence="4">
    <location>
        <begin position="5"/>
        <end position="141"/>
    </location>
</feature>
<evidence type="ECO:0000256" key="1">
    <source>
        <dbReference type="ARBA" id="ARBA00023015"/>
    </source>
</evidence>
<dbReference type="InterPro" id="IPR036388">
    <property type="entry name" value="WH-like_DNA-bd_sf"/>
</dbReference>
<evidence type="ECO:0000313" key="5">
    <source>
        <dbReference type="EMBL" id="MBB6217571.1"/>
    </source>
</evidence>